<evidence type="ECO:0000313" key="4">
    <source>
        <dbReference type="Proteomes" id="UP000572528"/>
    </source>
</evidence>
<feature type="non-terminal residue" evidence="3">
    <location>
        <position position="107"/>
    </location>
</feature>
<organism evidence="3 4">
    <name type="scientific">Actinomyces bowdenii</name>
    <dbReference type="NCBI Taxonomy" id="131109"/>
    <lineage>
        <taxon>Bacteria</taxon>
        <taxon>Bacillati</taxon>
        <taxon>Actinomycetota</taxon>
        <taxon>Actinomycetes</taxon>
        <taxon>Actinomycetales</taxon>
        <taxon>Actinomycetaceae</taxon>
        <taxon>Actinomyces</taxon>
    </lineage>
</organism>
<dbReference type="Proteomes" id="UP000572528">
    <property type="component" value="Unassembled WGS sequence"/>
</dbReference>
<dbReference type="Pfam" id="PF06826">
    <property type="entry name" value="Asp-Al_Ex"/>
    <property type="match status" value="1"/>
</dbReference>
<reference evidence="3 4" key="1">
    <citation type="submission" date="2020-07" db="EMBL/GenBank/DDBJ databases">
        <title>MOT database genomes.</title>
        <authorList>
            <person name="Joseph S."/>
            <person name="Aduse-Opoku J."/>
            <person name="Hashim A."/>
            <person name="Wade W."/>
            <person name="Curtis M."/>
        </authorList>
    </citation>
    <scope>NUCLEOTIDE SEQUENCE [LARGE SCALE GENOMIC DNA]</scope>
    <source>
        <strain evidence="3 4">WMus004</strain>
    </source>
</reference>
<feature type="domain" description="YidE/YbjL duplication" evidence="2">
    <location>
        <begin position="17"/>
        <end position="102"/>
    </location>
</feature>
<keyword evidence="1" id="KW-1133">Transmembrane helix</keyword>
<keyword evidence="1" id="KW-0812">Transmembrane</keyword>
<gene>
    <name evidence="3" type="ORF">HZZ05_05580</name>
</gene>
<dbReference type="InterPro" id="IPR006512">
    <property type="entry name" value="YidE_YbjL"/>
</dbReference>
<accession>A0A853ELN7</accession>
<keyword evidence="1" id="KW-0472">Membrane</keyword>
<dbReference type="AlphaFoldDB" id="A0A853ELN7"/>
<evidence type="ECO:0000313" key="3">
    <source>
        <dbReference type="EMBL" id="NYS68991.1"/>
    </source>
</evidence>
<evidence type="ECO:0000259" key="2">
    <source>
        <dbReference type="Pfam" id="PF06826"/>
    </source>
</evidence>
<feature type="transmembrane region" description="Helical" evidence="1">
    <location>
        <begin position="89"/>
        <end position="106"/>
    </location>
</feature>
<evidence type="ECO:0000256" key="1">
    <source>
        <dbReference type="SAM" id="Phobius"/>
    </source>
</evidence>
<protein>
    <submittedName>
        <fullName evidence="3">Transporter</fullName>
    </submittedName>
</protein>
<feature type="transmembrane region" description="Helical" evidence="1">
    <location>
        <begin position="36"/>
        <end position="54"/>
    </location>
</feature>
<sequence>MVTTVLEHLSENSVLTLFLLIGLGMLLGHVKVKGVSLGAAAVLFAGIGLAALGTSHGAEIEVPHEIGILGLAIFTFAIGIQSGPNFFHVLRTAAGPLSLLLVLLLAG</sequence>
<feature type="transmembrane region" description="Helical" evidence="1">
    <location>
        <begin position="12"/>
        <end position="30"/>
    </location>
</feature>
<name>A0A853ELN7_9ACTO</name>
<proteinExistence type="predicted"/>
<comment type="caution">
    <text evidence="3">The sequence shown here is derived from an EMBL/GenBank/DDBJ whole genome shotgun (WGS) entry which is preliminary data.</text>
</comment>
<dbReference type="EMBL" id="JACBXV010000054">
    <property type="protein sequence ID" value="NYS68991.1"/>
    <property type="molecule type" value="Genomic_DNA"/>
</dbReference>
<feature type="transmembrane region" description="Helical" evidence="1">
    <location>
        <begin position="66"/>
        <end position="83"/>
    </location>
</feature>